<evidence type="ECO:0000256" key="3">
    <source>
        <dbReference type="ARBA" id="ARBA00012737"/>
    </source>
</evidence>
<feature type="binding site" evidence="8">
    <location>
        <position position="94"/>
    </location>
    <ligand>
        <name>L-glutamine</name>
        <dbReference type="ChEBI" id="CHEBI:58359"/>
    </ligand>
</feature>
<dbReference type="RefSeq" id="WP_011331434.1">
    <property type="nucleotide sequence ID" value="NC_007490.2"/>
</dbReference>
<dbReference type="Gene3D" id="3.40.50.620">
    <property type="entry name" value="HUPs"/>
    <property type="match status" value="1"/>
</dbReference>
<evidence type="ECO:0000313" key="11">
    <source>
        <dbReference type="EMBL" id="ABA81627.1"/>
    </source>
</evidence>
<comment type="pathway">
    <text evidence="1">Amino-acid biosynthesis; L-asparagine biosynthesis; L-asparagine from L-aspartate (L-Gln route): step 1/1.</text>
</comment>
<feature type="binding site" evidence="8">
    <location>
        <position position="271"/>
    </location>
    <ligand>
        <name>ATP</name>
        <dbReference type="ChEBI" id="CHEBI:30616"/>
    </ligand>
</feature>
<dbReference type="AlphaFoldDB" id="Q3IV07"/>
<feature type="active site" description="For GATase activity" evidence="7">
    <location>
        <position position="2"/>
    </location>
</feature>
<organism evidence="11 12">
    <name type="scientific">Cereibacter sphaeroides (strain ATCC 17023 / DSM 158 / JCM 6121 / CCUG 31486 / LMG 2827 / NBRC 12203 / NCIMB 8253 / ATH 2.4.1.)</name>
    <name type="common">Rhodobacter sphaeroides</name>
    <dbReference type="NCBI Taxonomy" id="272943"/>
    <lineage>
        <taxon>Bacteria</taxon>
        <taxon>Pseudomonadati</taxon>
        <taxon>Pseudomonadota</taxon>
        <taxon>Alphaproteobacteria</taxon>
        <taxon>Rhodobacterales</taxon>
        <taxon>Paracoccaceae</taxon>
        <taxon>Cereibacter</taxon>
    </lineage>
</organism>
<gene>
    <name evidence="11" type="ORF">RSP_7386</name>
</gene>
<dbReference type="Pfam" id="PF13537">
    <property type="entry name" value="GATase_7"/>
    <property type="match status" value="1"/>
</dbReference>
<keyword evidence="7" id="KW-0315">Glutamine amidotransferase</keyword>
<evidence type="ECO:0000256" key="1">
    <source>
        <dbReference type="ARBA" id="ARBA00005187"/>
    </source>
</evidence>
<evidence type="ECO:0000256" key="2">
    <source>
        <dbReference type="ARBA" id="ARBA00005752"/>
    </source>
</evidence>
<dbReference type="InterPro" id="IPR029055">
    <property type="entry name" value="Ntn_hydrolases_N"/>
</dbReference>
<dbReference type="Gene3D" id="3.60.20.10">
    <property type="entry name" value="Glutamine Phosphoribosylpyrophosphate, subunit 1, domain 1"/>
    <property type="match status" value="2"/>
</dbReference>
<accession>Q3IV07</accession>
<dbReference type="InterPro" id="IPR017932">
    <property type="entry name" value="GATase_2_dom"/>
</dbReference>
<dbReference type="CDD" id="cd01991">
    <property type="entry name" value="Asn_synthase_B_C"/>
    <property type="match status" value="1"/>
</dbReference>
<dbReference type="DNASU" id="3711881"/>
<evidence type="ECO:0000313" key="12">
    <source>
        <dbReference type="Proteomes" id="UP000002703"/>
    </source>
</evidence>
<dbReference type="KEGG" id="rsp:RSP_7386"/>
<evidence type="ECO:0000259" key="10">
    <source>
        <dbReference type="PROSITE" id="PS51278"/>
    </source>
</evidence>
<protein>
    <recommendedName>
        <fullName evidence="3">asparagine synthase (glutamine-hydrolyzing)</fullName>
        <ecNumber evidence="3">6.3.5.4</ecNumber>
    </recommendedName>
</protein>
<keyword evidence="5 8" id="KW-0067">ATP-binding</keyword>
<dbReference type="EnsemblBacteria" id="ABA81627">
    <property type="protein sequence ID" value="ABA81627"/>
    <property type="gene ID" value="RSP_7386"/>
</dbReference>
<evidence type="ECO:0000256" key="6">
    <source>
        <dbReference type="ARBA" id="ARBA00048741"/>
    </source>
</evidence>
<dbReference type="GO" id="GO:0006529">
    <property type="term" value="P:asparagine biosynthetic process"/>
    <property type="evidence" value="ECO:0007669"/>
    <property type="project" value="UniProtKB-KW"/>
</dbReference>
<evidence type="ECO:0000256" key="8">
    <source>
        <dbReference type="PIRSR" id="PIRSR001589-2"/>
    </source>
</evidence>
<dbReference type="EC" id="6.3.5.4" evidence="3"/>
<dbReference type="GO" id="GO:0004066">
    <property type="term" value="F:asparagine synthase (glutamine-hydrolyzing) activity"/>
    <property type="evidence" value="ECO:0007669"/>
    <property type="project" value="UniProtKB-EC"/>
</dbReference>
<dbReference type="PIRSF" id="PIRSF001589">
    <property type="entry name" value="Asn_synthetase_glu-h"/>
    <property type="match status" value="1"/>
</dbReference>
<feature type="domain" description="Glutamine amidotransferase type-2" evidence="10">
    <location>
        <begin position="2"/>
        <end position="194"/>
    </location>
</feature>
<dbReference type="SUPFAM" id="SSF56235">
    <property type="entry name" value="N-terminal nucleophile aminohydrolases (Ntn hydrolases)"/>
    <property type="match status" value="1"/>
</dbReference>
<dbReference type="PANTHER" id="PTHR43284:SF1">
    <property type="entry name" value="ASPARAGINE SYNTHETASE"/>
    <property type="match status" value="1"/>
</dbReference>
<geneLocation type="plasmid" evidence="12">
    <name>pRS241d</name>
</geneLocation>
<sequence length="587" mass="63954">MCGIYGFSRAPGSTFDGARFLNDALSSQSHRGPDGVGVHIGEAAGVGMARLRVRAPLGEPQPIPMADAGYAAYNGEVYHNYLGRTPDGGAGEVDCLTSPSVDGMYSLLKINALGTTLEIQRDTYGIKPLFVRKHRGALAFSSEKQPLIQGLGKIRLRREAIAQYLAFGRPIDGLGFYEGLRSIPAGGRLSASGDTLVQASASRDIAQRITGATLRAPPCHEEVREAIRDAVGRTLVSNRKVGVAVSGGLDSTILCSELDSLGITDLDLISIQALGSQDGITDLSALELKGEAWKSWRLTASRFDPATYWRDLRRAIAILGEPTQMTSAPLYLGLAEKAAEAGVVVLLLGEGADELFCGYRSYLPMLSGWSLRDFLFRPLERAVCQRLFSGEIQARCAAALDVFTRALPEGDQWTQLRAAEMSHNLEPLLLRADHTLMRCSIEGRTPFLHGDVADLAFSLPIDSLLSPNQTKVFLRQAYFRDLPAHFSTEIKKPFRAPVATWFVGPLKAWLTEEFSRQEAVFACLGIEPGGLEHVLTKTAQGHARMAKVAFCLLTLGFWIDWLMENDLIDEPDIARAHRMGNEGPAKR</sequence>
<keyword evidence="12" id="KW-1185">Reference proteome</keyword>
<dbReference type="EMBL" id="CP000147">
    <property type="protein sequence ID" value="ABA81627.1"/>
    <property type="molecule type" value="Genomic_DNA"/>
</dbReference>
<dbReference type="InterPro" id="IPR051786">
    <property type="entry name" value="ASN_synthetase/amidase"/>
</dbReference>
<dbReference type="SUPFAM" id="SSF52402">
    <property type="entry name" value="Adenine nucleotide alpha hydrolases-like"/>
    <property type="match status" value="1"/>
</dbReference>
<keyword evidence="11" id="KW-0614">Plasmid</keyword>
<evidence type="ECO:0000256" key="9">
    <source>
        <dbReference type="PIRSR" id="PIRSR001589-3"/>
    </source>
</evidence>
<comment type="similarity">
    <text evidence="2">Belongs to the asparagine synthetase family.</text>
</comment>
<comment type="catalytic activity">
    <reaction evidence="6">
        <text>L-aspartate + L-glutamine + ATP + H2O = L-asparagine + L-glutamate + AMP + diphosphate + H(+)</text>
        <dbReference type="Rhea" id="RHEA:12228"/>
        <dbReference type="ChEBI" id="CHEBI:15377"/>
        <dbReference type="ChEBI" id="CHEBI:15378"/>
        <dbReference type="ChEBI" id="CHEBI:29985"/>
        <dbReference type="ChEBI" id="CHEBI:29991"/>
        <dbReference type="ChEBI" id="CHEBI:30616"/>
        <dbReference type="ChEBI" id="CHEBI:33019"/>
        <dbReference type="ChEBI" id="CHEBI:58048"/>
        <dbReference type="ChEBI" id="CHEBI:58359"/>
        <dbReference type="ChEBI" id="CHEBI:456215"/>
        <dbReference type="EC" id="6.3.5.4"/>
    </reaction>
</comment>
<keyword evidence="7" id="KW-0028">Amino-acid biosynthesis</keyword>
<dbReference type="PhylomeDB" id="Q3IV07"/>
<evidence type="ECO:0000256" key="5">
    <source>
        <dbReference type="ARBA" id="ARBA00022840"/>
    </source>
</evidence>
<feature type="site" description="Important for beta-aspartyl-AMP intermediate formation" evidence="9">
    <location>
        <position position="350"/>
    </location>
</feature>
<dbReference type="PATRIC" id="fig|272943.9.peg.216"/>
<evidence type="ECO:0000256" key="7">
    <source>
        <dbReference type="PIRSR" id="PIRSR001589-1"/>
    </source>
</evidence>
<dbReference type="OrthoDB" id="9763290at2"/>
<name>Q3IV07_CERS4</name>
<dbReference type="GO" id="GO:0005524">
    <property type="term" value="F:ATP binding"/>
    <property type="evidence" value="ECO:0007669"/>
    <property type="project" value="UniProtKB-KW"/>
</dbReference>
<dbReference type="InterPro" id="IPR001962">
    <property type="entry name" value="Asn_synthase"/>
</dbReference>
<keyword evidence="4 8" id="KW-0547">Nucleotide-binding</keyword>
<dbReference type="Proteomes" id="UP000002703">
    <property type="component" value="Plasmid D"/>
</dbReference>
<keyword evidence="11" id="KW-0436">Ligase</keyword>
<dbReference type="InterPro" id="IPR014729">
    <property type="entry name" value="Rossmann-like_a/b/a_fold"/>
</dbReference>
<proteinExistence type="inferred from homology"/>
<dbReference type="PANTHER" id="PTHR43284">
    <property type="entry name" value="ASPARAGINE SYNTHETASE (GLUTAMINE-HYDROLYZING)"/>
    <property type="match status" value="1"/>
</dbReference>
<reference evidence="12" key="1">
    <citation type="submission" date="2005-09" db="EMBL/GenBank/DDBJ databases">
        <title>Complete sequence of plasmid D of Rhodobacter sphaeroides 2.4.1.</title>
        <authorList>
            <person name="Copeland A."/>
            <person name="Lucas S."/>
            <person name="Lapidus A."/>
            <person name="Barry K."/>
            <person name="Detter J.C."/>
            <person name="Glavina T."/>
            <person name="Hammon N."/>
            <person name="Israni S."/>
            <person name="Pitluck S."/>
            <person name="Richardson P."/>
            <person name="Mackenzie C."/>
            <person name="Choudhary M."/>
            <person name="Larimer F."/>
            <person name="Hauser L.J."/>
            <person name="Land M."/>
            <person name="Donohue T.J."/>
            <person name="Kaplan S."/>
        </authorList>
    </citation>
    <scope>NUCLEOTIDE SEQUENCE [LARGE SCALE GENOMIC DNA]</scope>
    <source>
        <strain evidence="12">ATCC 17023 / DSM 158 / JCM 6121 / CCUG 31486 / LMG 2827 / NBRC 12203 / NCIMB 8253 / ATH 2.4.1.</strain>
        <plasmid evidence="12">pRS241d</plasmid>
    </source>
</reference>
<dbReference type="GeneID" id="3711881"/>
<keyword evidence="7" id="KW-0061">Asparagine biosynthesis</keyword>
<evidence type="ECO:0000256" key="4">
    <source>
        <dbReference type="ARBA" id="ARBA00022741"/>
    </source>
</evidence>
<dbReference type="InterPro" id="IPR006426">
    <property type="entry name" value="Asn_synth_AEB"/>
</dbReference>
<dbReference type="PROSITE" id="PS51278">
    <property type="entry name" value="GATASE_TYPE_2"/>
    <property type="match status" value="1"/>
</dbReference>
<dbReference type="Pfam" id="PF00733">
    <property type="entry name" value="Asn_synthase"/>
    <property type="match status" value="1"/>
</dbReference>